<dbReference type="AlphaFoldDB" id="A0A7X5LJG9"/>
<comment type="caution">
    <text evidence="4">The sequence shown here is derived from an EMBL/GenBank/DDBJ whole genome shotgun (WGS) entry which is preliminary data.</text>
</comment>
<feature type="transmembrane region" description="Helical" evidence="2">
    <location>
        <begin position="111"/>
        <end position="133"/>
    </location>
</feature>
<proteinExistence type="predicted"/>
<name>A0A7X5LJG9_9ALTE</name>
<protein>
    <submittedName>
        <fullName evidence="4">Uncharacterized protein</fullName>
    </submittedName>
</protein>
<keyword evidence="2" id="KW-0812">Transmembrane</keyword>
<evidence type="ECO:0000313" key="5">
    <source>
        <dbReference type="Proteomes" id="UP000470213"/>
    </source>
</evidence>
<feature type="signal peptide" evidence="3">
    <location>
        <begin position="1"/>
        <end position="34"/>
    </location>
</feature>
<dbReference type="Proteomes" id="UP000470213">
    <property type="component" value="Unassembled WGS sequence"/>
</dbReference>
<organism evidence="4 5">
    <name type="scientific">Alteromonas profundi</name>
    <dbReference type="NCBI Taxonomy" id="2696062"/>
    <lineage>
        <taxon>Bacteria</taxon>
        <taxon>Pseudomonadati</taxon>
        <taxon>Pseudomonadota</taxon>
        <taxon>Gammaproteobacteria</taxon>
        <taxon>Alteromonadales</taxon>
        <taxon>Alteromonadaceae</taxon>
        <taxon>Alteromonas/Salinimonas group</taxon>
        <taxon>Alteromonas</taxon>
    </lineage>
</organism>
<reference evidence="4 5" key="1">
    <citation type="submission" date="2020-01" db="EMBL/GenBank/DDBJ databases">
        <authorList>
            <person name="Chen J."/>
            <person name="Zhu S."/>
            <person name="Yang J."/>
        </authorList>
    </citation>
    <scope>NUCLEOTIDE SEQUENCE [LARGE SCALE GENOMIC DNA]</scope>
    <source>
        <strain evidence="4 5">345S023</strain>
    </source>
</reference>
<accession>A0A7X5LJG9</accession>
<keyword evidence="2" id="KW-1133">Transmembrane helix</keyword>
<keyword evidence="1" id="KW-0175">Coiled coil</keyword>
<evidence type="ECO:0000256" key="1">
    <source>
        <dbReference type="SAM" id="Coils"/>
    </source>
</evidence>
<evidence type="ECO:0000256" key="2">
    <source>
        <dbReference type="SAM" id="Phobius"/>
    </source>
</evidence>
<evidence type="ECO:0000313" key="4">
    <source>
        <dbReference type="EMBL" id="NDV90507.1"/>
    </source>
</evidence>
<feature type="coiled-coil region" evidence="1">
    <location>
        <begin position="61"/>
        <end position="102"/>
    </location>
</feature>
<evidence type="ECO:0000256" key="3">
    <source>
        <dbReference type="SAM" id="SignalP"/>
    </source>
</evidence>
<keyword evidence="2" id="KW-0472">Membrane</keyword>
<keyword evidence="5" id="KW-1185">Reference proteome</keyword>
<dbReference type="RefSeq" id="WP_163084096.1">
    <property type="nucleotide sequence ID" value="NZ_JAAAWN010000004.1"/>
</dbReference>
<gene>
    <name evidence="4" type="ORF">GTH32_04750</name>
</gene>
<sequence>MKVVSTINMKGSNMLVVRVLFFICLIILSNTSFANSGNENPTKPNDVLLQNKNSPALSLLNESYKQRITELKSENELLIKKLGDLESSLDALADKNAEHSNKLSFAEWSGILLACVAVIVTVLGVVVALFSFVGYKKVLDSAKDTANEVANEQVAAKIHDSTRAELQALFSNKALFDKNSAEYKNLAPVRKFLLEAVAKVIYRDIQFDTSDHESDTGNEE</sequence>
<dbReference type="EMBL" id="JAAAWN010000004">
    <property type="protein sequence ID" value="NDV90507.1"/>
    <property type="molecule type" value="Genomic_DNA"/>
</dbReference>
<keyword evidence="3" id="KW-0732">Signal</keyword>
<feature type="chain" id="PRO_5030627037" evidence="3">
    <location>
        <begin position="35"/>
        <end position="220"/>
    </location>
</feature>